<dbReference type="Proteomes" id="UP001449657">
    <property type="component" value="Chromosome"/>
</dbReference>
<gene>
    <name evidence="2" type="ORF">WJU22_01275</name>
</gene>
<dbReference type="PRINTS" id="PR00069">
    <property type="entry name" value="ALDKETRDTASE"/>
</dbReference>
<evidence type="ECO:0000259" key="1">
    <source>
        <dbReference type="Pfam" id="PF00248"/>
    </source>
</evidence>
<sequence>MDKRTLGNTGLTIAPLMFGGNVLGWTADEQMSFRLLDAFTDAGFNAIDTADTYSRWAPGNSPGTSERVIGKWLKASGKRGKIVLATKVGGVISEEKKGLRKAYILTAVEDSLRRLQTDYIDLYQSHYDDPETPIEETLEAYATLISAGKVRHIGTSNMTLPRIVASAAISKDKGWPSYQTLQPEYNLFDREKYETGYAAYASEHHLGVIPYFSLASGFLTGKYRSAADIANSPRAKFLGKYFNERGTRILEALDSVAAKHQSKPGMVAISWVKDRPTVTAPIASATNLRQLDELIRAVSLQLDSDDMELLNTASAF</sequence>
<dbReference type="SUPFAM" id="SSF51430">
    <property type="entry name" value="NAD(P)-linked oxidoreductase"/>
    <property type="match status" value="1"/>
</dbReference>
<dbReference type="PANTHER" id="PTHR43364:SF6">
    <property type="entry name" value="OXIDOREDUCTASE-RELATED"/>
    <property type="match status" value="1"/>
</dbReference>
<dbReference type="CDD" id="cd19081">
    <property type="entry name" value="AKR_AKR9C1"/>
    <property type="match status" value="1"/>
</dbReference>
<dbReference type="InterPro" id="IPR036812">
    <property type="entry name" value="NAD(P)_OxRdtase_dom_sf"/>
</dbReference>
<proteinExistence type="predicted"/>
<dbReference type="InterPro" id="IPR023210">
    <property type="entry name" value="NADP_OxRdtase_dom"/>
</dbReference>
<dbReference type="Pfam" id="PF00248">
    <property type="entry name" value="Aldo_ket_red"/>
    <property type="match status" value="1"/>
</dbReference>
<dbReference type="InterPro" id="IPR050523">
    <property type="entry name" value="AKR_Detox_Biosynth"/>
</dbReference>
<dbReference type="Gene3D" id="3.20.20.100">
    <property type="entry name" value="NADP-dependent oxidoreductase domain"/>
    <property type="match status" value="1"/>
</dbReference>
<feature type="domain" description="NADP-dependent oxidoreductase" evidence="1">
    <location>
        <begin position="16"/>
        <end position="312"/>
    </location>
</feature>
<evidence type="ECO:0000313" key="3">
    <source>
        <dbReference type="Proteomes" id="UP001449657"/>
    </source>
</evidence>
<accession>A0ABZ2Z3I1</accession>
<reference evidence="2 3" key="1">
    <citation type="submission" date="2024-03" db="EMBL/GenBank/DDBJ databases">
        <title>Chitinophaga caseinilytica sp. nov., a casein hydrolysing bacterium isolated from forest soil.</title>
        <authorList>
            <person name="Lee D.S."/>
            <person name="Han D.M."/>
            <person name="Baek J.H."/>
            <person name="Choi D.G."/>
            <person name="Jeon J.H."/>
            <person name="Jeon C.O."/>
        </authorList>
    </citation>
    <scope>NUCLEOTIDE SEQUENCE [LARGE SCALE GENOMIC DNA]</scope>
    <source>
        <strain evidence="2 3">KACC 19118</strain>
    </source>
</reference>
<keyword evidence="3" id="KW-1185">Reference proteome</keyword>
<evidence type="ECO:0000313" key="2">
    <source>
        <dbReference type="EMBL" id="WZN46815.1"/>
    </source>
</evidence>
<dbReference type="EMBL" id="CP150096">
    <property type="protein sequence ID" value="WZN46815.1"/>
    <property type="molecule type" value="Genomic_DNA"/>
</dbReference>
<protein>
    <submittedName>
        <fullName evidence="2">Aldo/keto reductase</fullName>
    </submittedName>
</protein>
<dbReference type="PANTHER" id="PTHR43364">
    <property type="entry name" value="NADH-SPECIFIC METHYLGLYOXAL REDUCTASE-RELATED"/>
    <property type="match status" value="1"/>
</dbReference>
<name>A0ABZ2Z3I1_9BACT</name>
<organism evidence="2 3">
    <name type="scientific">Chitinophaga caseinilytica</name>
    <dbReference type="NCBI Taxonomy" id="2267521"/>
    <lineage>
        <taxon>Bacteria</taxon>
        <taxon>Pseudomonadati</taxon>
        <taxon>Bacteroidota</taxon>
        <taxon>Chitinophagia</taxon>
        <taxon>Chitinophagales</taxon>
        <taxon>Chitinophagaceae</taxon>
        <taxon>Chitinophaga</taxon>
    </lineage>
</organism>
<dbReference type="RefSeq" id="WP_341841497.1">
    <property type="nucleotide sequence ID" value="NZ_CP149792.1"/>
</dbReference>
<dbReference type="InterPro" id="IPR020471">
    <property type="entry name" value="AKR"/>
</dbReference>